<dbReference type="EMBL" id="GGFK01014755">
    <property type="protein sequence ID" value="MBW48076.1"/>
    <property type="molecule type" value="Transcribed_RNA"/>
</dbReference>
<evidence type="ECO:0000313" key="1">
    <source>
        <dbReference type="EMBL" id="MBW48076.1"/>
    </source>
</evidence>
<protein>
    <submittedName>
        <fullName evidence="1">Putative secreted protein</fullName>
    </submittedName>
</protein>
<organism evidence="1">
    <name type="scientific">Anopheles triannulatus</name>
    <dbReference type="NCBI Taxonomy" id="58253"/>
    <lineage>
        <taxon>Eukaryota</taxon>
        <taxon>Metazoa</taxon>
        <taxon>Ecdysozoa</taxon>
        <taxon>Arthropoda</taxon>
        <taxon>Hexapoda</taxon>
        <taxon>Insecta</taxon>
        <taxon>Pterygota</taxon>
        <taxon>Neoptera</taxon>
        <taxon>Endopterygota</taxon>
        <taxon>Diptera</taxon>
        <taxon>Nematocera</taxon>
        <taxon>Culicoidea</taxon>
        <taxon>Culicidae</taxon>
        <taxon>Anophelinae</taxon>
        <taxon>Anopheles</taxon>
    </lineage>
</organism>
<dbReference type="AlphaFoldDB" id="A0A2M4B4V6"/>
<name>A0A2M4B4V6_9DIPT</name>
<reference evidence="1" key="1">
    <citation type="submission" date="2018-01" db="EMBL/GenBank/DDBJ databases">
        <title>An insight into the sialome of Amazonian anophelines.</title>
        <authorList>
            <person name="Ribeiro J.M."/>
            <person name="Scarpassa V."/>
            <person name="Calvo E."/>
        </authorList>
    </citation>
    <scope>NUCLEOTIDE SEQUENCE</scope>
    <source>
        <tissue evidence="1">Salivary glands</tissue>
    </source>
</reference>
<accession>A0A2M4B4V6</accession>
<sequence length="126" mass="13836">MVQPVLLHTAPLVCLGIPPAGTLHLVPPRGCRNAKVFVPLADLCGQQSLKDETVAEFFGFRDVPGLVDELLEPPVRYFVLVQVKGGHRHRARRRFVIGGKDGLVGTDQILSARNQAHMFIPLGMLH</sequence>
<proteinExistence type="predicted"/>